<dbReference type="Pfam" id="PF03190">
    <property type="entry name" value="Thioredox_DsbH"/>
    <property type="match status" value="1"/>
</dbReference>
<reference evidence="3" key="1">
    <citation type="submission" date="2021-02" db="EMBL/GenBank/DDBJ databases">
        <title>Natronogracilivirga saccharolytica gen. nov. sp. nov. a new anaerobic, haloalkiliphilic carbohydrate-fermenting bacterium from soda lake and proposing of Cyclonatronumiaceae fam. nov. in the phylum Balneolaeota.</title>
        <authorList>
            <person name="Zhilina T.N."/>
            <person name="Sorokin D.Y."/>
            <person name="Zavarzina D.G."/>
            <person name="Toshchakov S.V."/>
            <person name="Kublanov I.V."/>
        </authorList>
    </citation>
    <scope>NUCLEOTIDE SEQUENCE</scope>
    <source>
        <strain evidence="3">Z-1702</strain>
    </source>
</reference>
<accession>A0A8J7UWM8</accession>
<dbReference type="PANTHER" id="PTHR42899">
    <property type="entry name" value="SPERMATOGENESIS-ASSOCIATED PROTEIN 20"/>
    <property type="match status" value="1"/>
</dbReference>
<dbReference type="RefSeq" id="WP_210513259.1">
    <property type="nucleotide sequence ID" value="NZ_JAFIDN010000014.1"/>
</dbReference>
<dbReference type="GO" id="GO:0005975">
    <property type="term" value="P:carbohydrate metabolic process"/>
    <property type="evidence" value="ECO:0007669"/>
    <property type="project" value="InterPro"/>
</dbReference>
<comment type="caution">
    <text evidence="3">The sequence shown here is derived from an EMBL/GenBank/DDBJ whole genome shotgun (WGS) entry which is preliminary data.</text>
</comment>
<evidence type="ECO:0000313" key="4">
    <source>
        <dbReference type="Proteomes" id="UP000673975"/>
    </source>
</evidence>
<feature type="domain" description="Spermatogenesis-associated protein 20-like TRX" evidence="2">
    <location>
        <begin position="17"/>
        <end position="178"/>
    </location>
</feature>
<organism evidence="3 4">
    <name type="scientific">Natronogracilivirga saccharolytica</name>
    <dbReference type="NCBI Taxonomy" id="2812953"/>
    <lineage>
        <taxon>Bacteria</taxon>
        <taxon>Pseudomonadati</taxon>
        <taxon>Balneolota</taxon>
        <taxon>Balneolia</taxon>
        <taxon>Balneolales</taxon>
        <taxon>Cyclonatronaceae</taxon>
        <taxon>Natronogracilivirga</taxon>
    </lineage>
</organism>
<feature type="region of interest" description="Disordered" evidence="1">
    <location>
        <begin position="673"/>
        <end position="699"/>
    </location>
</feature>
<dbReference type="InterPro" id="IPR012341">
    <property type="entry name" value="6hp_glycosidase-like_sf"/>
</dbReference>
<dbReference type="SUPFAM" id="SSF48208">
    <property type="entry name" value="Six-hairpin glycosidases"/>
    <property type="match status" value="1"/>
</dbReference>
<evidence type="ECO:0000259" key="2">
    <source>
        <dbReference type="Pfam" id="PF03190"/>
    </source>
</evidence>
<dbReference type="Gene3D" id="3.40.30.10">
    <property type="entry name" value="Glutaredoxin"/>
    <property type="match status" value="1"/>
</dbReference>
<gene>
    <name evidence="3" type="ORF">NATSA_14085</name>
</gene>
<dbReference type="PANTHER" id="PTHR42899:SF1">
    <property type="entry name" value="SPERMATOGENESIS-ASSOCIATED PROTEIN 20"/>
    <property type="match status" value="1"/>
</dbReference>
<dbReference type="PIRSF" id="PIRSF006402">
    <property type="entry name" value="UCP006402_thioredoxin"/>
    <property type="match status" value="1"/>
</dbReference>
<dbReference type="Gene3D" id="1.50.10.10">
    <property type="match status" value="1"/>
</dbReference>
<evidence type="ECO:0000313" key="3">
    <source>
        <dbReference type="EMBL" id="MBP3193802.1"/>
    </source>
</evidence>
<dbReference type="AlphaFoldDB" id="A0A8J7UWM8"/>
<protein>
    <submittedName>
        <fullName evidence="3">Thioredoxin domain-containing protein</fullName>
    </submittedName>
</protein>
<sequence length="744" mass="83796">MPQKQDNSGTSGPQRQPNRLIHETSPYLQQHAWNPVDWYPWGDEALEKARQENRMIFLSIGYSSCHWCHVMERESFEDEQVARILNKHFVNIKVDREERPDVDALYMEALQMMTGQGGWPLNVWLTPGQVPVFAGTYFPPQDYHGRPGFTSVIMKLASVYEQQPDKVRKQAEEMQTALKNDIYDRLDPAPVSVEQLEKAVERYSAAYDEDYGGFSDAPKFPTAMGIGFLLRQSRRPGSEKARDMAVHSLEAMIKGGIYDQAGGGFHRYSTDRKWLVPHFEKMLYDNALLLPVLAEAAVITGNPLFADTARETLAFLNREMRHPDGAYYSALDADTDGVEGKFYTYTYSELQSVLDEDELNLVSEHYGVTPEGNWEGVSILHRSTPLSDIAGRNNTTVEMLRAKLEKAKEKLLRYRNQRTRPGLDDKIITSWNAMMLIALCRCSRLIDHPSDDAVALGSFLSGRVVRGNMVYRIVDKDDNVRQPGFLDDYALLCEAFSHLFELTGEPRWLALSVRLARQLKEQFYDENKNAFDFSAQDRSDLISGTRDIFDNAVPGGNSAAISALYRTGQLAGVPEWTRLAVAATEPLAEIAGEHAPAFGYLLQVMHRHRHPGFEIIIVPASTDKKSDEKSDGSGTVGGPAAFGDTTGKMVHLWRDNFDPGSYLVILQEKDAEGKIKKQTKDPSRPKSSPAEPDANGDLAQTGFFSLYDDKKLRNGKTTAYICRDFQCRKPVNTPEEFEEQLSDT</sequence>
<dbReference type="InterPro" id="IPR036249">
    <property type="entry name" value="Thioredoxin-like_sf"/>
</dbReference>
<dbReference type="InterPro" id="IPR024705">
    <property type="entry name" value="Ssp411"/>
</dbReference>
<dbReference type="InterPro" id="IPR008928">
    <property type="entry name" value="6-hairpin_glycosidase_sf"/>
</dbReference>
<feature type="compositionally biased region" description="Basic and acidic residues" evidence="1">
    <location>
        <begin position="673"/>
        <end position="684"/>
    </location>
</feature>
<dbReference type="InterPro" id="IPR004879">
    <property type="entry name" value="Ssp411-like_TRX"/>
</dbReference>
<dbReference type="EMBL" id="JAFIDN010000014">
    <property type="protein sequence ID" value="MBP3193802.1"/>
    <property type="molecule type" value="Genomic_DNA"/>
</dbReference>
<dbReference type="CDD" id="cd02955">
    <property type="entry name" value="SSP411"/>
    <property type="match status" value="1"/>
</dbReference>
<dbReference type="Proteomes" id="UP000673975">
    <property type="component" value="Unassembled WGS sequence"/>
</dbReference>
<proteinExistence type="predicted"/>
<dbReference type="SUPFAM" id="SSF52833">
    <property type="entry name" value="Thioredoxin-like"/>
    <property type="match status" value="1"/>
</dbReference>
<evidence type="ECO:0000256" key="1">
    <source>
        <dbReference type="SAM" id="MobiDB-lite"/>
    </source>
</evidence>
<keyword evidence="4" id="KW-1185">Reference proteome</keyword>
<name>A0A8J7UWM8_9BACT</name>